<dbReference type="PANTHER" id="PTHR45947:SF3">
    <property type="entry name" value="SULFOQUINOVOSYL TRANSFERASE SQD2"/>
    <property type="match status" value="1"/>
</dbReference>
<dbReference type="EMBL" id="VBOV01000119">
    <property type="protein sequence ID" value="TMQ58782.1"/>
    <property type="molecule type" value="Genomic_DNA"/>
</dbReference>
<dbReference type="Pfam" id="PF00534">
    <property type="entry name" value="Glycos_transf_1"/>
    <property type="match status" value="1"/>
</dbReference>
<dbReference type="Proteomes" id="UP000320913">
    <property type="component" value="Unassembled WGS sequence"/>
</dbReference>
<evidence type="ECO:0000313" key="5">
    <source>
        <dbReference type="Proteomes" id="UP000316292"/>
    </source>
</evidence>
<organism evidence="3 5">
    <name type="scientific">Eiseniibacteriota bacterium</name>
    <dbReference type="NCBI Taxonomy" id="2212470"/>
    <lineage>
        <taxon>Bacteria</taxon>
        <taxon>Candidatus Eiseniibacteriota</taxon>
    </lineage>
</organism>
<gene>
    <name evidence="3" type="ORF">E6K71_02575</name>
    <name evidence="4" type="ORF">E6K75_04950</name>
</gene>
<keyword evidence="3" id="KW-0808">Transferase</keyword>
<proteinExistence type="predicted"/>
<evidence type="ECO:0000313" key="4">
    <source>
        <dbReference type="EMBL" id="TMQ58782.1"/>
    </source>
</evidence>
<dbReference type="Pfam" id="PF13439">
    <property type="entry name" value="Glyco_transf_4"/>
    <property type="match status" value="1"/>
</dbReference>
<feature type="domain" description="Glycosyl transferase family 1" evidence="1">
    <location>
        <begin position="217"/>
        <end position="367"/>
    </location>
</feature>
<evidence type="ECO:0000313" key="6">
    <source>
        <dbReference type="Proteomes" id="UP000320913"/>
    </source>
</evidence>
<evidence type="ECO:0000313" key="3">
    <source>
        <dbReference type="EMBL" id="TMQ50453.1"/>
    </source>
</evidence>
<dbReference type="InterPro" id="IPR028098">
    <property type="entry name" value="Glyco_trans_4-like_N"/>
</dbReference>
<dbReference type="Proteomes" id="UP000316292">
    <property type="component" value="Unassembled WGS sequence"/>
</dbReference>
<dbReference type="SUPFAM" id="SSF53756">
    <property type="entry name" value="UDP-Glycosyltransferase/glycogen phosphorylase"/>
    <property type="match status" value="1"/>
</dbReference>
<dbReference type="EMBL" id="VBOR01000034">
    <property type="protein sequence ID" value="TMQ50453.1"/>
    <property type="molecule type" value="Genomic_DNA"/>
</dbReference>
<feature type="domain" description="Glycosyltransferase subfamily 4-like N-terminal" evidence="2">
    <location>
        <begin position="78"/>
        <end position="196"/>
    </location>
</feature>
<protein>
    <submittedName>
        <fullName evidence="3">Glycosyltransferase family 4 protein</fullName>
    </submittedName>
</protein>
<reference evidence="5 6" key="1">
    <citation type="journal article" date="2019" name="Nat. Microbiol.">
        <title>Mediterranean grassland soil C-N compound turnover is dependent on rainfall and depth, and is mediated by genomically divergent microorganisms.</title>
        <authorList>
            <person name="Diamond S."/>
            <person name="Andeer P.F."/>
            <person name="Li Z."/>
            <person name="Crits-Christoph A."/>
            <person name="Burstein D."/>
            <person name="Anantharaman K."/>
            <person name="Lane K.R."/>
            <person name="Thomas B.C."/>
            <person name="Pan C."/>
            <person name="Northen T.R."/>
            <person name="Banfield J.F."/>
        </authorList>
    </citation>
    <scope>NUCLEOTIDE SEQUENCE [LARGE SCALE GENOMIC DNA]</scope>
    <source>
        <strain evidence="3">WS_1</strain>
        <strain evidence="4">WS_5</strain>
    </source>
</reference>
<accession>A0A538SGF8</accession>
<comment type="caution">
    <text evidence="3">The sequence shown here is derived from an EMBL/GenBank/DDBJ whole genome shotgun (WGS) entry which is preliminary data.</text>
</comment>
<dbReference type="GO" id="GO:0016757">
    <property type="term" value="F:glycosyltransferase activity"/>
    <property type="evidence" value="ECO:0007669"/>
    <property type="project" value="InterPro"/>
</dbReference>
<dbReference type="InterPro" id="IPR050194">
    <property type="entry name" value="Glycosyltransferase_grp1"/>
</dbReference>
<name>A0A538SGF8_UNCEI</name>
<dbReference type="AlphaFoldDB" id="A0A538SGF8"/>
<dbReference type="PANTHER" id="PTHR45947">
    <property type="entry name" value="SULFOQUINOVOSYL TRANSFERASE SQD2"/>
    <property type="match status" value="1"/>
</dbReference>
<dbReference type="Gene3D" id="3.40.50.2000">
    <property type="entry name" value="Glycogen Phosphorylase B"/>
    <property type="match status" value="2"/>
</dbReference>
<sequence length="397" mass="42785">MNILTFTSLFPNNVRPHHGIFIKERMTRVAALPGAVVRVVAPVPWFPPLKLGSRWHYSQVKREERIEGLPVSHPRYLMIPKVGTGWHGPMMAASLRSFVAALRARDPFDVIDAHYVYPDGFAAVEIGRVLGTPVVVSARGSDINLFREIPSVRGHLARTLSGASALIAVSEALAESMRALGAAPRKIHVIPNGVDARKFRPVAREAALGRLGLGPGRLLLSVGHLTANKGFDRLLRAFRLLLNLGGHDDVRVAIVGGGTYRNDLERLVASLGLSDRVRLAGEVPHAELHLWYAAADLFCLFSLREGWPNVVLESMACGTPVLATPVGGVPEIVATSQVGALAEGSDEALARAIAQALLRPWDREAIARFAGAHTWERAAESVHEVLASAAAGDRVPV</sequence>
<evidence type="ECO:0000259" key="1">
    <source>
        <dbReference type="Pfam" id="PF00534"/>
    </source>
</evidence>
<dbReference type="InterPro" id="IPR001296">
    <property type="entry name" value="Glyco_trans_1"/>
</dbReference>
<evidence type="ECO:0000259" key="2">
    <source>
        <dbReference type="Pfam" id="PF13439"/>
    </source>
</evidence>